<keyword evidence="2" id="KW-0809">Transit peptide</keyword>
<dbReference type="SUPFAM" id="SSF160909">
    <property type="entry name" value="ATP12-like"/>
    <property type="match status" value="1"/>
</dbReference>
<evidence type="ECO:0000256" key="2">
    <source>
        <dbReference type="ARBA" id="ARBA00022946"/>
    </source>
</evidence>
<gene>
    <name evidence="4" type="ORF">GCM10017083_42680</name>
</gene>
<dbReference type="PANTHER" id="PTHR21013">
    <property type="entry name" value="ATP SYNTHASE MITOCHONDRIAL F1 COMPLEX ASSEMBLY FACTOR 2/ATP12 PROTEIN, MITOCHONDRIAL PRECURSOR"/>
    <property type="match status" value="1"/>
</dbReference>
<dbReference type="RefSeq" id="WP_229837426.1">
    <property type="nucleotide sequence ID" value="NZ_BMZS01000010.1"/>
</dbReference>
<organism evidence="4 5">
    <name type="scientific">Thalassobaculum fulvum</name>
    <dbReference type="NCBI Taxonomy" id="1633335"/>
    <lineage>
        <taxon>Bacteria</taxon>
        <taxon>Pseudomonadati</taxon>
        <taxon>Pseudomonadota</taxon>
        <taxon>Alphaproteobacteria</taxon>
        <taxon>Rhodospirillales</taxon>
        <taxon>Thalassobaculaceae</taxon>
        <taxon>Thalassobaculum</taxon>
    </lineage>
</organism>
<proteinExistence type="inferred from homology"/>
<dbReference type="AlphaFoldDB" id="A0A918XW44"/>
<comment type="similarity">
    <text evidence="1">Belongs to the ATP12 family.</text>
</comment>
<evidence type="ECO:0000256" key="3">
    <source>
        <dbReference type="ARBA" id="ARBA00023186"/>
    </source>
</evidence>
<dbReference type="InterPro" id="IPR011419">
    <property type="entry name" value="ATP12_ATP_synth-F1-assembly"/>
</dbReference>
<sequence length="234" mass="25202">MKRIYKTVAVAPTDDGAGFSVLLDGRPVRSPGQRPMAVPARALADAIAGEWDAQVEKVDARSMPLTGFAATVIDRVSPQRDFVVTELAGYGGSDLVCYLADDPAELTARQEAVWAPLRDWAEAVFGARLRPTAGIMPVSQDADALAALRREVETVGDWELASLHTLTTVTGSLVLGLAVLHGRLDAAAAYAASEVDEAYQIEKWGMDREAEQRRRARRAEVAEAAKFVELLRAG</sequence>
<dbReference type="Pfam" id="PF07542">
    <property type="entry name" value="ATP12"/>
    <property type="match status" value="1"/>
</dbReference>
<accession>A0A918XW44</accession>
<dbReference type="Gene3D" id="3.30.2180.10">
    <property type="entry name" value="ATP12-like"/>
    <property type="match status" value="1"/>
</dbReference>
<dbReference type="InterPro" id="IPR042272">
    <property type="entry name" value="ATP12_ATP_synth-F1-assembly_N"/>
</dbReference>
<dbReference type="Proteomes" id="UP000630353">
    <property type="component" value="Unassembled WGS sequence"/>
</dbReference>
<name>A0A918XW44_9PROT</name>
<dbReference type="EMBL" id="BMZS01000010">
    <property type="protein sequence ID" value="GHD58946.1"/>
    <property type="molecule type" value="Genomic_DNA"/>
</dbReference>
<evidence type="ECO:0000256" key="1">
    <source>
        <dbReference type="ARBA" id="ARBA00008231"/>
    </source>
</evidence>
<reference evidence="4" key="2">
    <citation type="submission" date="2020-09" db="EMBL/GenBank/DDBJ databases">
        <authorList>
            <person name="Sun Q."/>
            <person name="Kim S."/>
        </authorList>
    </citation>
    <scope>NUCLEOTIDE SEQUENCE</scope>
    <source>
        <strain evidence="4">KCTC 42651</strain>
    </source>
</reference>
<reference evidence="4" key="1">
    <citation type="journal article" date="2014" name="Int. J. Syst. Evol. Microbiol.">
        <title>Complete genome sequence of Corynebacterium casei LMG S-19264T (=DSM 44701T), isolated from a smear-ripened cheese.</title>
        <authorList>
            <consortium name="US DOE Joint Genome Institute (JGI-PGF)"/>
            <person name="Walter F."/>
            <person name="Albersmeier A."/>
            <person name="Kalinowski J."/>
            <person name="Ruckert C."/>
        </authorList>
    </citation>
    <scope>NUCLEOTIDE SEQUENCE</scope>
    <source>
        <strain evidence="4">KCTC 42651</strain>
    </source>
</reference>
<evidence type="ECO:0000313" key="5">
    <source>
        <dbReference type="Proteomes" id="UP000630353"/>
    </source>
</evidence>
<dbReference type="InterPro" id="IPR023335">
    <property type="entry name" value="ATP12_ortho_dom_sf"/>
</dbReference>
<dbReference type="GO" id="GO:0043461">
    <property type="term" value="P:proton-transporting ATP synthase complex assembly"/>
    <property type="evidence" value="ECO:0007669"/>
    <property type="project" value="InterPro"/>
</dbReference>
<comment type="caution">
    <text evidence="4">The sequence shown here is derived from an EMBL/GenBank/DDBJ whole genome shotgun (WGS) entry which is preliminary data.</text>
</comment>
<protein>
    <submittedName>
        <fullName evidence="4">ATPase</fullName>
    </submittedName>
</protein>
<dbReference type="Gene3D" id="1.10.3580.10">
    <property type="entry name" value="ATP12 ATPase"/>
    <property type="match status" value="1"/>
</dbReference>
<evidence type="ECO:0000313" key="4">
    <source>
        <dbReference type="EMBL" id="GHD58946.1"/>
    </source>
</evidence>
<keyword evidence="3" id="KW-0143">Chaperone</keyword>
<keyword evidence="5" id="KW-1185">Reference proteome</keyword>
<dbReference type="PANTHER" id="PTHR21013:SF10">
    <property type="entry name" value="ATP SYNTHASE MITOCHONDRIAL F1 COMPLEX ASSEMBLY FACTOR 2"/>
    <property type="match status" value="1"/>
</dbReference>